<dbReference type="PANTHER" id="PTHR35546">
    <property type="entry name" value="F-BOX PROTEIN INTERACTION DOMAIN PROTEIN-RELATED"/>
    <property type="match status" value="1"/>
</dbReference>
<reference evidence="2 3" key="1">
    <citation type="submission" date="2013-09" db="EMBL/GenBank/DDBJ databases">
        <title>Corchorus capsularis genome sequencing.</title>
        <authorList>
            <person name="Alam M."/>
            <person name="Haque M.S."/>
            <person name="Islam M.S."/>
            <person name="Emdad E.M."/>
            <person name="Islam M.M."/>
            <person name="Ahmed B."/>
            <person name="Halim A."/>
            <person name="Hossen Q.M.M."/>
            <person name="Hossain M.Z."/>
            <person name="Ahmed R."/>
            <person name="Khan M.M."/>
            <person name="Islam R."/>
            <person name="Rashid M.M."/>
            <person name="Khan S.A."/>
            <person name="Rahman M.S."/>
            <person name="Alam M."/>
        </authorList>
    </citation>
    <scope>NUCLEOTIDE SEQUENCE [LARGE SCALE GENOMIC DNA]</scope>
    <source>
        <strain evidence="3">cv. CVL-1</strain>
        <tissue evidence="2">Whole seedling</tissue>
    </source>
</reference>
<accession>A0A1R3G985</accession>
<dbReference type="InterPro" id="IPR001810">
    <property type="entry name" value="F-box_dom"/>
</dbReference>
<sequence>MHRSSTNWSLNDDIIGEVLCRLPGKRLVSCKRVSKTWKSLISSPSILRAHFERSQHPSAIFVEQYDRGNFSLTFVNLDKKNTIKSLYFLPQEVDLVGSSNGLLCCTSSCNRFLYICNPLSEEWVAIILRPERSTVTNTNIGFAFYPFGSSLLNPNPCFKLVCLHRTKLGNNYNNDPNNYVYSFWVYTSETGEWRRSKDVCPRGNFRIRKNNVIFVRNRFHWLTGEHHIITFDVETELSSVIKLPGRVMQLNDLDMGRGGICLGASSGFLHYVCSHPSEIRVWELKDYGEISDEWVLKYNLNLNIDLVMEIKERFGLGCHVLEKFDELVKVEDETVANYLFSSLAYSEEVVFMKVDTVVFSYDFRSRELKERYYLVQFHGVPLTDPTVIPYTICLAAAGVLKEIKNGKEIVNSSTEQEPKRRKYI</sequence>
<dbReference type="CDD" id="cd22157">
    <property type="entry name" value="F-box_AtFBW1-like"/>
    <property type="match status" value="1"/>
</dbReference>
<gene>
    <name evidence="2" type="ORF">CCACVL1_27692</name>
</gene>
<dbReference type="STRING" id="210143.A0A1R3G985"/>
<evidence type="ECO:0000313" key="2">
    <source>
        <dbReference type="EMBL" id="OMO54652.1"/>
    </source>
</evidence>
<dbReference type="PANTHER" id="PTHR35546:SF130">
    <property type="entry name" value="EXPRESSED PROTEIN"/>
    <property type="match status" value="1"/>
</dbReference>
<comment type="caution">
    <text evidence="2">The sequence shown here is derived from an EMBL/GenBank/DDBJ whole genome shotgun (WGS) entry which is preliminary data.</text>
</comment>
<dbReference type="InterPro" id="IPR056592">
    <property type="entry name" value="Beta-prop_At3g26010-like"/>
</dbReference>
<name>A0A1R3G985_COCAP</name>
<dbReference type="InterPro" id="IPR036047">
    <property type="entry name" value="F-box-like_dom_sf"/>
</dbReference>
<dbReference type="OMA" id="VICAKGM"/>
<evidence type="ECO:0000313" key="3">
    <source>
        <dbReference type="Proteomes" id="UP000188268"/>
    </source>
</evidence>
<dbReference type="Pfam" id="PF24750">
    <property type="entry name" value="b-prop_At3g26010-like"/>
    <property type="match status" value="1"/>
</dbReference>
<dbReference type="AlphaFoldDB" id="A0A1R3G985"/>
<dbReference type="OrthoDB" id="626202at2759"/>
<dbReference type="EMBL" id="AWWV01014900">
    <property type="protein sequence ID" value="OMO54652.1"/>
    <property type="molecule type" value="Genomic_DNA"/>
</dbReference>
<dbReference type="SMART" id="SM00256">
    <property type="entry name" value="FBOX"/>
    <property type="match status" value="1"/>
</dbReference>
<dbReference type="InterPro" id="IPR055290">
    <property type="entry name" value="At3g26010-like"/>
</dbReference>
<evidence type="ECO:0000259" key="1">
    <source>
        <dbReference type="SMART" id="SM00256"/>
    </source>
</evidence>
<proteinExistence type="predicted"/>
<dbReference type="Gramene" id="OMO54652">
    <property type="protein sequence ID" value="OMO54652"/>
    <property type="gene ID" value="CCACVL1_27692"/>
</dbReference>
<organism evidence="2 3">
    <name type="scientific">Corchorus capsularis</name>
    <name type="common">Jute</name>
    <dbReference type="NCBI Taxonomy" id="210143"/>
    <lineage>
        <taxon>Eukaryota</taxon>
        <taxon>Viridiplantae</taxon>
        <taxon>Streptophyta</taxon>
        <taxon>Embryophyta</taxon>
        <taxon>Tracheophyta</taxon>
        <taxon>Spermatophyta</taxon>
        <taxon>Magnoliopsida</taxon>
        <taxon>eudicotyledons</taxon>
        <taxon>Gunneridae</taxon>
        <taxon>Pentapetalae</taxon>
        <taxon>rosids</taxon>
        <taxon>malvids</taxon>
        <taxon>Malvales</taxon>
        <taxon>Malvaceae</taxon>
        <taxon>Grewioideae</taxon>
        <taxon>Apeibeae</taxon>
        <taxon>Corchorus</taxon>
    </lineage>
</organism>
<feature type="domain" description="F-box" evidence="1">
    <location>
        <begin position="10"/>
        <end position="50"/>
    </location>
</feature>
<dbReference type="Gene3D" id="1.20.1280.50">
    <property type="match status" value="1"/>
</dbReference>
<dbReference type="SUPFAM" id="SSF81383">
    <property type="entry name" value="F-box domain"/>
    <property type="match status" value="1"/>
</dbReference>
<dbReference type="Proteomes" id="UP000188268">
    <property type="component" value="Unassembled WGS sequence"/>
</dbReference>
<dbReference type="Pfam" id="PF00646">
    <property type="entry name" value="F-box"/>
    <property type="match status" value="1"/>
</dbReference>
<keyword evidence="3" id="KW-1185">Reference proteome</keyword>
<protein>
    <recommendedName>
        <fullName evidence="1">F-box domain-containing protein</fullName>
    </recommendedName>
</protein>